<dbReference type="GO" id="GO:0043565">
    <property type="term" value="F:sequence-specific DNA binding"/>
    <property type="evidence" value="ECO:0007669"/>
    <property type="project" value="InterPro"/>
</dbReference>
<name>A0A4U6QZL6_9GAMM</name>
<dbReference type="InterPro" id="IPR036388">
    <property type="entry name" value="WH-like_DNA-bd_sf"/>
</dbReference>
<proteinExistence type="predicted"/>
<dbReference type="Pfam" id="PF13412">
    <property type="entry name" value="HTH_24"/>
    <property type="match status" value="1"/>
</dbReference>
<sequence>MKKVALDALDVRILSAVQQHGQISKYRLAELVNRSPTPCWLRLTKLKKAGLITGYRGLVAVDRIIDLTKVFLTVSLHAHKKSDFDRFEKRIQSIDEVVECCATGGGFDYILKVTTSSLSDFQTFVEQLLEEELGIDRYLIYVVTKEVKSTSLSLSQLMEIKSRSEI</sequence>
<dbReference type="InterPro" id="IPR036390">
    <property type="entry name" value="WH_DNA-bd_sf"/>
</dbReference>
<dbReference type="RefSeq" id="WP_137434256.1">
    <property type="nucleotide sequence ID" value="NZ_JANRHC010000004.1"/>
</dbReference>
<dbReference type="AlphaFoldDB" id="A0A4U6QZL6"/>
<dbReference type="OrthoDB" id="166264at2"/>
<dbReference type="EMBL" id="SZYH01000001">
    <property type="protein sequence ID" value="TKV66834.1"/>
    <property type="molecule type" value="Genomic_DNA"/>
</dbReference>
<dbReference type="SMART" id="SM00344">
    <property type="entry name" value="HTH_ASNC"/>
    <property type="match status" value="1"/>
</dbReference>
<evidence type="ECO:0000313" key="5">
    <source>
        <dbReference type="EMBL" id="TKV66834.1"/>
    </source>
</evidence>
<keyword evidence="6" id="KW-1185">Reference proteome</keyword>
<keyword evidence="2" id="KW-0238">DNA-binding</keyword>
<dbReference type="InterPro" id="IPR019888">
    <property type="entry name" value="Tscrpt_reg_AsnC-like"/>
</dbReference>
<dbReference type="InterPro" id="IPR000485">
    <property type="entry name" value="AsnC-type_HTH_dom"/>
</dbReference>
<evidence type="ECO:0000313" key="6">
    <source>
        <dbReference type="Proteomes" id="UP000308488"/>
    </source>
</evidence>
<comment type="caution">
    <text evidence="5">The sequence shown here is derived from an EMBL/GenBank/DDBJ whole genome shotgun (WGS) entry which is preliminary data.</text>
</comment>
<reference evidence="5 6" key="1">
    <citation type="submission" date="2019-05" db="EMBL/GenBank/DDBJ databases">
        <title>Marinobacter panjinensis sp. nov., a moderately halophilic bacterium isolated from sea tidal flat environment.</title>
        <authorList>
            <person name="Yang W."/>
            <person name="An M."/>
            <person name="He W."/>
            <person name="Luo X."/>
            <person name="Zhu L."/>
            <person name="Chen G."/>
            <person name="Zhang Y."/>
            <person name="Wang Y."/>
        </authorList>
    </citation>
    <scope>NUCLEOTIDE SEQUENCE [LARGE SCALE GENOMIC DNA]</scope>
    <source>
        <strain evidence="5 6">PJ-16</strain>
    </source>
</reference>
<evidence type="ECO:0000256" key="3">
    <source>
        <dbReference type="ARBA" id="ARBA00023163"/>
    </source>
</evidence>
<dbReference type="Gene3D" id="1.10.10.10">
    <property type="entry name" value="Winged helix-like DNA-binding domain superfamily/Winged helix DNA-binding domain"/>
    <property type="match status" value="1"/>
</dbReference>
<feature type="domain" description="HTH asnC-type" evidence="4">
    <location>
        <begin position="6"/>
        <end position="68"/>
    </location>
</feature>
<dbReference type="GO" id="GO:0005829">
    <property type="term" value="C:cytosol"/>
    <property type="evidence" value="ECO:0007669"/>
    <property type="project" value="TreeGrafter"/>
</dbReference>
<dbReference type="PRINTS" id="PR00033">
    <property type="entry name" value="HTHASNC"/>
</dbReference>
<dbReference type="PANTHER" id="PTHR30154">
    <property type="entry name" value="LEUCINE-RESPONSIVE REGULATORY PROTEIN"/>
    <property type="match status" value="1"/>
</dbReference>
<dbReference type="GO" id="GO:0043200">
    <property type="term" value="P:response to amino acid"/>
    <property type="evidence" value="ECO:0007669"/>
    <property type="project" value="TreeGrafter"/>
</dbReference>
<dbReference type="PROSITE" id="PS50956">
    <property type="entry name" value="HTH_ASNC_2"/>
    <property type="match status" value="1"/>
</dbReference>
<dbReference type="InterPro" id="IPR019887">
    <property type="entry name" value="Tscrpt_reg_AsnC/Lrp_C"/>
</dbReference>
<keyword evidence="3" id="KW-0804">Transcription</keyword>
<dbReference type="PANTHER" id="PTHR30154:SF34">
    <property type="entry name" value="TRANSCRIPTIONAL REGULATOR AZLB"/>
    <property type="match status" value="1"/>
</dbReference>
<dbReference type="Pfam" id="PF01037">
    <property type="entry name" value="AsnC_trans_reg"/>
    <property type="match status" value="1"/>
</dbReference>
<accession>A0A4U6QZL6</accession>
<evidence type="ECO:0000259" key="4">
    <source>
        <dbReference type="PROSITE" id="PS50956"/>
    </source>
</evidence>
<organism evidence="5 6">
    <name type="scientific">Marinobacter panjinensis</name>
    <dbReference type="NCBI Taxonomy" id="2576384"/>
    <lineage>
        <taxon>Bacteria</taxon>
        <taxon>Pseudomonadati</taxon>
        <taxon>Pseudomonadota</taxon>
        <taxon>Gammaproteobacteria</taxon>
        <taxon>Pseudomonadales</taxon>
        <taxon>Marinobacteraceae</taxon>
        <taxon>Marinobacter</taxon>
    </lineage>
</organism>
<dbReference type="InterPro" id="IPR011008">
    <property type="entry name" value="Dimeric_a/b-barrel"/>
</dbReference>
<dbReference type="SUPFAM" id="SSF54909">
    <property type="entry name" value="Dimeric alpha+beta barrel"/>
    <property type="match status" value="1"/>
</dbReference>
<keyword evidence="1" id="KW-0805">Transcription regulation</keyword>
<dbReference type="Gene3D" id="3.30.70.920">
    <property type="match status" value="1"/>
</dbReference>
<evidence type="ECO:0000256" key="2">
    <source>
        <dbReference type="ARBA" id="ARBA00023125"/>
    </source>
</evidence>
<evidence type="ECO:0000256" key="1">
    <source>
        <dbReference type="ARBA" id="ARBA00023015"/>
    </source>
</evidence>
<gene>
    <name evidence="5" type="ORF">FDP08_01385</name>
</gene>
<dbReference type="SUPFAM" id="SSF46785">
    <property type="entry name" value="Winged helix' DNA-binding domain"/>
    <property type="match status" value="1"/>
</dbReference>
<protein>
    <submittedName>
        <fullName evidence="5">Lrp/AsnC family transcriptional regulator</fullName>
    </submittedName>
</protein>
<dbReference type="Proteomes" id="UP000308488">
    <property type="component" value="Unassembled WGS sequence"/>
</dbReference>